<dbReference type="AlphaFoldDB" id="A0A1G8T7N0"/>
<dbReference type="OrthoDB" id="9773233at2"/>
<dbReference type="InterPro" id="IPR036188">
    <property type="entry name" value="FAD/NAD-bd_sf"/>
</dbReference>
<organism evidence="1 2">
    <name type="scientific">Arthrobacter cupressi</name>
    <dbReference type="NCBI Taxonomy" id="1045773"/>
    <lineage>
        <taxon>Bacteria</taxon>
        <taxon>Bacillati</taxon>
        <taxon>Actinomycetota</taxon>
        <taxon>Actinomycetes</taxon>
        <taxon>Micrococcales</taxon>
        <taxon>Micrococcaceae</taxon>
        <taxon>Arthrobacter</taxon>
    </lineage>
</organism>
<evidence type="ECO:0000313" key="2">
    <source>
        <dbReference type="Proteomes" id="UP000182130"/>
    </source>
</evidence>
<dbReference type="Gene3D" id="3.50.50.60">
    <property type="entry name" value="FAD/NAD(P)-binding domain"/>
    <property type="match status" value="1"/>
</dbReference>
<dbReference type="Pfam" id="PF13450">
    <property type="entry name" value="NAD_binding_8"/>
    <property type="match status" value="1"/>
</dbReference>
<gene>
    <name evidence="1" type="ORF">SAMN05216555_11023</name>
</gene>
<dbReference type="SUPFAM" id="SSF51905">
    <property type="entry name" value="FAD/NAD(P)-binding domain"/>
    <property type="match status" value="1"/>
</dbReference>
<protein>
    <submittedName>
        <fullName evidence="1">NAD(P)-binding Rossmann-like domain-containing protein</fullName>
    </submittedName>
</protein>
<dbReference type="EMBL" id="FNEI01000010">
    <property type="protein sequence ID" value="SDJ37629.1"/>
    <property type="molecule type" value="Genomic_DNA"/>
</dbReference>
<accession>A0A1G8T7N0</accession>
<evidence type="ECO:0000313" key="1">
    <source>
        <dbReference type="EMBL" id="SDJ37629.1"/>
    </source>
</evidence>
<dbReference type="STRING" id="1045773.SAMN05216555_11023"/>
<name>A0A1G8T7N0_9MICC</name>
<keyword evidence="2" id="KW-1185">Reference proteome</keyword>
<sequence>MYLRTGGFPCTDGRVYCKCVRGRIEADYLVVGAGTAGMVFTDRILAHSDATVAIVDRRHAPGGHWQDAYPFVRLHQPANLYGVESVPFGADRRDVNGTNAGMYELAGPSEICAHFEEAMTRVFLPTGRVVYLPECEFVDEGRIVSRLDGRTVPVTVRRRVVDARYLEGRIPATSAPPFAVAEGVRCIPTGGLARLAHPAGRFTVIGAGKTALDTCVWLLERGVDPADLTWIKPREGWWPNRRYLQPHDQVVEQYVANAAQIEAMAQATTIDDLFARLDEQGILLRVDPSVPPTMFHGAIVGEAEIALLRQIEDVVRLGHVRAVERDRIILDEGVIPTTRDTLHLHCAASGLVRPPLRPIFEPGRITLQPMFWGTVSFQYAMLGVVEAELHDDDQKNKLCRPLHLWDRNVDFLIAYAALMANARARGQHPAVSAWSRTSRLYPFAELERYADDPRIPEARERSRAHAAGALSNLPRLIASA</sequence>
<reference evidence="2" key="1">
    <citation type="submission" date="2016-10" db="EMBL/GenBank/DDBJ databases">
        <authorList>
            <person name="Varghese N."/>
            <person name="Submissions S."/>
        </authorList>
    </citation>
    <scope>NUCLEOTIDE SEQUENCE [LARGE SCALE GENOMIC DNA]</scope>
    <source>
        <strain evidence="2">CGMCC 1.10783</strain>
    </source>
</reference>
<dbReference type="Proteomes" id="UP000182130">
    <property type="component" value="Unassembled WGS sequence"/>
</dbReference>
<proteinExistence type="predicted"/>